<keyword evidence="2" id="KW-1185">Reference proteome</keyword>
<reference evidence="1" key="1">
    <citation type="journal article" date="2022" name="bioRxiv">
        <title>Sequencing and chromosome-scale assembly of the giantPleurodeles waltlgenome.</title>
        <authorList>
            <person name="Brown T."/>
            <person name="Elewa A."/>
            <person name="Iarovenko S."/>
            <person name="Subramanian E."/>
            <person name="Araus A.J."/>
            <person name="Petzold A."/>
            <person name="Susuki M."/>
            <person name="Suzuki K.-i.T."/>
            <person name="Hayashi T."/>
            <person name="Toyoda A."/>
            <person name="Oliveira C."/>
            <person name="Osipova E."/>
            <person name="Leigh N.D."/>
            <person name="Simon A."/>
            <person name="Yun M.H."/>
        </authorList>
    </citation>
    <scope>NUCLEOTIDE SEQUENCE</scope>
    <source>
        <strain evidence="1">20211129_DDA</strain>
        <tissue evidence="1">Liver</tissue>
    </source>
</reference>
<dbReference type="Gene3D" id="1.20.5.340">
    <property type="match status" value="1"/>
</dbReference>
<comment type="caution">
    <text evidence="1">The sequence shown here is derived from an EMBL/GenBank/DDBJ whole genome shotgun (WGS) entry which is preliminary data.</text>
</comment>
<sequence length="173" mass="19308">MAAQTTPPYPASLPADSHSMEAAVRILQKIAAVGHRLEAMDSKISDLAVASTSIWADITGFRETVTDLDQRLMTMEAQVSALPDHEAELKSLIRYYCIIELPRYGYSFCSISVIARCLRYPVFEVSSPVARGRMEGERKIEGKEGKWYPAFLVSSPVVRGRVEGERKIEGKER</sequence>
<proteinExistence type="predicted"/>
<name>A0AAV7TY79_PLEWA</name>
<evidence type="ECO:0000313" key="2">
    <source>
        <dbReference type="Proteomes" id="UP001066276"/>
    </source>
</evidence>
<dbReference type="Proteomes" id="UP001066276">
    <property type="component" value="Chromosome 3_2"/>
</dbReference>
<dbReference type="AlphaFoldDB" id="A0AAV7TY79"/>
<evidence type="ECO:0000313" key="1">
    <source>
        <dbReference type="EMBL" id="KAJ1180542.1"/>
    </source>
</evidence>
<dbReference type="EMBL" id="JANPWB010000006">
    <property type="protein sequence ID" value="KAJ1180542.1"/>
    <property type="molecule type" value="Genomic_DNA"/>
</dbReference>
<accession>A0AAV7TY79</accession>
<protein>
    <submittedName>
        <fullName evidence="1">Uncharacterized protein</fullName>
    </submittedName>
</protein>
<gene>
    <name evidence="1" type="ORF">NDU88_005763</name>
</gene>
<organism evidence="1 2">
    <name type="scientific">Pleurodeles waltl</name>
    <name type="common">Iberian ribbed newt</name>
    <dbReference type="NCBI Taxonomy" id="8319"/>
    <lineage>
        <taxon>Eukaryota</taxon>
        <taxon>Metazoa</taxon>
        <taxon>Chordata</taxon>
        <taxon>Craniata</taxon>
        <taxon>Vertebrata</taxon>
        <taxon>Euteleostomi</taxon>
        <taxon>Amphibia</taxon>
        <taxon>Batrachia</taxon>
        <taxon>Caudata</taxon>
        <taxon>Salamandroidea</taxon>
        <taxon>Salamandridae</taxon>
        <taxon>Pleurodelinae</taxon>
        <taxon>Pleurodeles</taxon>
    </lineage>
</organism>